<evidence type="ECO:0000313" key="9">
    <source>
        <dbReference type="Proteomes" id="UP000216885"/>
    </source>
</evidence>
<sequence length="223" mass="23687">MLLSVSDAPRVAQALVALGAVRIASDQPFFYTSGWASPVYVDAHVLMSDVQWRTEIMDIAARAIAPVIAAGQINAIVGTESSGIAIAAWLAERLQLPMLYLRKRPVGWGITAQLEGRLPPDARVLLVDDITTDGRSKAGAVAALRQSGPTVEHVMVLLDYALYAQENQTLADHSLQLHALASWPHLHRALLASGQLNDAQAAMLADFAADPVAWSIGHGGTGA</sequence>
<feature type="domain" description="Phosphoribosyltransferase" evidence="7">
    <location>
        <begin position="56"/>
        <end position="160"/>
    </location>
</feature>
<dbReference type="Gene3D" id="3.40.50.2020">
    <property type="match status" value="1"/>
</dbReference>
<dbReference type="GO" id="GO:0044205">
    <property type="term" value="P:'de novo' UMP biosynthetic process"/>
    <property type="evidence" value="ECO:0007669"/>
    <property type="project" value="UniProtKB-UniRule"/>
</dbReference>
<organism evidence="8 9">
    <name type="scientific">Bordetella genomosp. 4</name>
    <dbReference type="NCBI Taxonomy" id="463044"/>
    <lineage>
        <taxon>Bacteria</taxon>
        <taxon>Pseudomonadati</taxon>
        <taxon>Pseudomonadota</taxon>
        <taxon>Betaproteobacteria</taxon>
        <taxon>Burkholderiales</taxon>
        <taxon>Alcaligenaceae</taxon>
        <taxon>Bordetella</taxon>
    </lineage>
</organism>
<comment type="subunit">
    <text evidence="6">Homodimer.</text>
</comment>
<feature type="binding site" evidence="6">
    <location>
        <position position="132"/>
    </location>
    <ligand>
        <name>orotate</name>
        <dbReference type="ChEBI" id="CHEBI:30839"/>
    </ligand>
</feature>
<comment type="caution">
    <text evidence="8">The sequence shown here is derived from an EMBL/GenBank/DDBJ whole genome shotgun (WGS) entry which is preliminary data.</text>
</comment>
<dbReference type="PANTHER" id="PTHR19278:SF9">
    <property type="entry name" value="URIDINE 5'-MONOPHOSPHATE SYNTHASE"/>
    <property type="match status" value="1"/>
</dbReference>
<comment type="caution">
    <text evidence="6">Lacks conserved residue(s) required for the propagation of feature annotation.</text>
</comment>
<keyword evidence="9" id="KW-1185">Reference proteome</keyword>
<keyword evidence="4 6" id="KW-0808">Transferase</keyword>
<dbReference type="HAMAP" id="MF_01208">
    <property type="entry name" value="PyrE"/>
    <property type="match status" value="1"/>
</dbReference>
<dbReference type="InterPro" id="IPR023031">
    <property type="entry name" value="OPRT"/>
</dbReference>
<comment type="cofactor">
    <cofactor evidence="6">
        <name>Mg(2+)</name>
        <dbReference type="ChEBI" id="CHEBI:18420"/>
    </cofactor>
</comment>
<reference evidence="8 9" key="1">
    <citation type="submission" date="2017-05" db="EMBL/GenBank/DDBJ databases">
        <title>Complete and WGS of Bordetella genogroups.</title>
        <authorList>
            <person name="Spilker T."/>
            <person name="LiPuma J."/>
        </authorList>
    </citation>
    <scope>NUCLEOTIDE SEQUENCE [LARGE SCALE GENOMIC DNA]</scope>
    <source>
        <strain evidence="8 9">AU9919</strain>
    </source>
</reference>
<evidence type="ECO:0000256" key="3">
    <source>
        <dbReference type="ARBA" id="ARBA00022676"/>
    </source>
</evidence>
<keyword evidence="3 6" id="KW-0328">Glycosyltransferase</keyword>
<feature type="binding site" description="in other chain" evidence="6">
    <location>
        <begin position="128"/>
        <end position="136"/>
    </location>
    <ligand>
        <name>5-phospho-alpha-D-ribose 1-diphosphate</name>
        <dbReference type="ChEBI" id="CHEBI:58017"/>
        <note>ligand shared between dimeric partners</note>
    </ligand>
</feature>
<evidence type="ECO:0000256" key="4">
    <source>
        <dbReference type="ARBA" id="ARBA00022679"/>
    </source>
</evidence>
<dbReference type="PANTHER" id="PTHR19278">
    <property type="entry name" value="OROTATE PHOSPHORIBOSYLTRANSFERASE"/>
    <property type="match status" value="1"/>
</dbReference>
<feature type="binding site" description="in other chain" evidence="6">
    <location>
        <position position="103"/>
    </location>
    <ligand>
        <name>5-phospho-alpha-D-ribose 1-diphosphate</name>
        <dbReference type="ChEBI" id="CHEBI:58017"/>
        <note>ligand shared between dimeric partners</note>
    </ligand>
</feature>
<comment type="catalytic activity">
    <reaction evidence="6">
        <text>orotidine 5'-phosphate + diphosphate = orotate + 5-phospho-alpha-D-ribose 1-diphosphate</text>
        <dbReference type="Rhea" id="RHEA:10380"/>
        <dbReference type="ChEBI" id="CHEBI:30839"/>
        <dbReference type="ChEBI" id="CHEBI:33019"/>
        <dbReference type="ChEBI" id="CHEBI:57538"/>
        <dbReference type="ChEBI" id="CHEBI:58017"/>
        <dbReference type="EC" id="2.4.2.10"/>
    </reaction>
</comment>
<evidence type="ECO:0000256" key="5">
    <source>
        <dbReference type="ARBA" id="ARBA00022975"/>
    </source>
</evidence>
<gene>
    <name evidence="6" type="primary">pyrE</name>
    <name evidence="8" type="ORF">CAL20_04090</name>
</gene>
<comment type="similarity">
    <text evidence="6">Belongs to the purine/pyrimidine phosphoribosyltransferase family. PyrE subfamily.</text>
</comment>
<comment type="pathway">
    <text evidence="1 6">Pyrimidine metabolism; UMP biosynthesis via de novo pathway; UMP from orotate: step 1/2.</text>
</comment>
<name>A0A261UT84_9BORD</name>
<evidence type="ECO:0000256" key="2">
    <source>
        <dbReference type="ARBA" id="ARBA00011971"/>
    </source>
</evidence>
<dbReference type="Proteomes" id="UP000216885">
    <property type="component" value="Unassembled WGS sequence"/>
</dbReference>
<dbReference type="EC" id="2.4.2.10" evidence="2 6"/>
<dbReference type="GO" id="GO:0004588">
    <property type="term" value="F:orotate phosphoribosyltransferase activity"/>
    <property type="evidence" value="ECO:0007669"/>
    <property type="project" value="UniProtKB-UniRule"/>
</dbReference>
<dbReference type="RefSeq" id="WP_094837239.1">
    <property type="nucleotide sequence ID" value="NZ_NEVQ01000003.1"/>
</dbReference>
<evidence type="ECO:0000256" key="6">
    <source>
        <dbReference type="HAMAP-Rule" id="MF_01208"/>
    </source>
</evidence>
<evidence type="ECO:0000259" key="7">
    <source>
        <dbReference type="Pfam" id="PF00156"/>
    </source>
</evidence>
<dbReference type="GO" id="GO:0019856">
    <property type="term" value="P:pyrimidine nucleobase biosynthetic process"/>
    <property type="evidence" value="ECO:0007669"/>
    <property type="project" value="TreeGrafter"/>
</dbReference>
<evidence type="ECO:0000256" key="1">
    <source>
        <dbReference type="ARBA" id="ARBA00004889"/>
    </source>
</evidence>
<dbReference type="UniPathway" id="UPA00070">
    <property type="reaction ID" value="UER00119"/>
</dbReference>
<proteinExistence type="inferred from homology"/>
<keyword evidence="5 6" id="KW-0665">Pyrimidine biosynthesis</keyword>
<dbReference type="CDD" id="cd06223">
    <property type="entry name" value="PRTases_typeI"/>
    <property type="match status" value="1"/>
</dbReference>
<dbReference type="AlphaFoldDB" id="A0A261UT84"/>
<dbReference type="Pfam" id="PF00156">
    <property type="entry name" value="Pribosyltran"/>
    <property type="match status" value="1"/>
</dbReference>
<feature type="binding site" evidence="6">
    <location>
        <position position="102"/>
    </location>
    <ligand>
        <name>5-phospho-alpha-D-ribose 1-diphosphate</name>
        <dbReference type="ChEBI" id="CHEBI:58017"/>
        <note>ligand shared between dimeric partners</note>
    </ligand>
</feature>
<comment type="function">
    <text evidence="6">Catalyzes the transfer of a ribosyl phosphate group from 5-phosphoribose 1-diphosphate to orotate, leading to the formation of orotidine monophosphate (OMP).</text>
</comment>
<dbReference type="SUPFAM" id="SSF53271">
    <property type="entry name" value="PRTase-like"/>
    <property type="match status" value="1"/>
</dbReference>
<evidence type="ECO:0000313" key="8">
    <source>
        <dbReference type="EMBL" id="OZI64831.1"/>
    </source>
</evidence>
<dbReference type="GO" id="GO:0000287">
    <property type="term" value="F:magnesium ion binding"/>
    <property type="evidence" value="ECO:0007669"/>
    <property type="project" value="UniProtKB-UniRule"/>
</dbReference>
<dbReference type="InterPro" id="IPR029057">
    <property type="entry name" value="PRTase-like"/>
</dbReference>
<protein>
    <recommendedName>
        <fullName evidence="2 6">Orotate phosphoribosyltransferase</fullName>
        <shortName evidence="6">OPRT</shortName>
        <shortName evidence="6">OPRTase</shortName>
        <ecNumber evidence="2 6">2.4.2.10</ecNumber>
    </recommendedName>
</protein>
<dbReference type="InterPro" id="IPR000836">
    <property type="entry name" value="PRTase_dom"/>
</dbReference>
<keyword evidence="6" id="KW-0460">Magnesium</keyword>
<accession>A0A261UT84</accession>
<dbReference type="EMBL" id="NEVQ01000003">
    <property type="protein sequence ID" value="OZI64831.1"/>
    <property type="molecule type" value="Genomic_DNA"/>
</dbReference>